<evidence type="ECO:0000313" key="11">
    <source>
        <dbReference type="Proteomes" id="UP001384579"/>
    </source>
</evidence>
<dbReference type="SUPFAM" id="SSF52172">
    <property type="entry name" value="CheY-like"/>
    <property type="match status" value="1"/>
</dbReference>
<evidence type="ECO:0000256" key="1">
    <source>
        <dbReference type="ARBA" id="ARBA00000085"/>
    </source>
</evidence>
<dbReference type="SMART" id="SM00448">
    <property type="entry name" value="REC"/>
    <property type="match status" value="1"/>
</dbReference>
<feature type="domain" description="Response regulatory" evidence="9">
    <location>
        <begin position="12"/>
        <end position="128"/>
    </location>
</feature>
<evidence type="ECO:0000256" key="7">
    <source>
        <dbReference type="PROSITE-ProRule" id="PRU00169"/>
    </source>
</evidence>
<protein>
    <recommendedName>
        <fullName evidence="2">histidine kinase</fullName>
        <ecNumber evidence="2">2.7.13.3</ecNumber>
    </recommendedName>
</protein>
<name>A0ABU8YGY4_9CYAN</name>
<proteinExistence type="predicted"/>
<dbReference type="InterPro" id="IPR036097">
    <property type="entry name" value="HisK_dim/P_sf"/>
</dbReference>
<comment type="caution">
    <text evidence="10">The sequence shown here is derived from an EMBL/GenBank/DDBJ whole genome shotgun (WGS) entry which is preliminary data.</text>
</comment>
<dbReference type="PROSITE" id="PS50109">
    <property type="entry name" value="HIS_KIN"/>
    <property type="match status" value="1"/>
</dbReference>
<organism evidence="10 11">
    <name type="scientific">Microcoleus anatoxicus PTRS2</name>
    <dbReference type="NCBI Taxonomy" id="2705321"/>
    <lineage>
        <taxon>Bacteria</taxon>
        <taxon>Bacillati</taxon>
        <taxon>Cyanobacteriota</taxon>
        <taxon>Cyanophyceae</taxon>
        <taxon>Oscillatoriophycideae</taxon>
        <taxon>Oscillatoriales</taxon>
        <taxon>Microcoleaceae</taxon>
        <taxon>Microcoleus</taxon>
        <taxon>Microcoleus anatoxicus</taxon>
    </lineage>
</organism>
<dbReference type="InterPro" id="IPR003661">
    <property type="entry name" value="HisK_dim/P_dom"/>
</dbReference>
<dbReference type="Gene3D" id="3.30.565.10">
    <property type="entry name" value="Histidine kinase-like ATPase, C-terminal domain"/>
    <property type="match status" value="1"/>
</dbReference>
<dbReference type="InterPro" id="IPR011006">
    <property type="entry name" value="CheY-like_superfamily"/>
</dbReference>
<evidence type="ECO:0000256" key="4">
    <source>
        <dbReference type="ARBA" id="ARBA00022679"/>
    </source>
</evidence>
<comment type="catalytic activity">
    <reaction evidence="1">
        <text>ATP + protein L-histidine = ADP + protein N-phospho-L-histidine.</text>
        <dbReference type="EC" id="2.7.13.3"/>
    </reaction>
</comment>
<dbReference type="Proteomes" id="UP001384579">
    <property type="component" value="Unassembled WGS sequence"/>
</dbReference>
<evidence type="ECO:0000259" key="9">
    <source>
        <dbReference type="PROSITE" id="PS50110"/>
    </source>
</evidence>
<dbReference type="SUPFAM" id="SSF47384">
    <property type="entry name" value="Homodimeric domain of signal transducing histidine kinase"/>
    <property type="match status" value="1"/>
</dbReference>
<dbReference type="SMART" id="SM00388">
    <property type="entry name" value="HisKA"/>
    <property type="match status" value="1"/>
</dbReference>
<dbReference type="InterPro" id="IPR036890">
    <property type="entry name" value="HATPase_C_sf"/>
</dbReference>
<keyword evidence="4" id="KW-0808">Transferase</keyword>
<dbReference type="RefSeq" id="WP_340520872.1">
    <property type="nucleotide sequence ID" value="NZ_JBBLXS010000014.1"/>
</dbReference>
<dbReference type="PROSITE" id="PS50110">
    <property type="entry name" value="RESPONSE_REGULATORY"/>
    <property type="match status" value="1"/>
</dbReference>
<dbReference type="PANTHER" id="PTHR43304">
    <property type="entry name" value="PHYTOCHROME-LIKE PROTEIN CPH1"/>
    <property type="match status" value="1"/>
</dbReference>
<dbReference type="SUPFAM" id="SSF55874">
    <property type="entry name" value="ATPase domain of HSP90 chaperone/DNA topoisomerase II/histidine kinase"/>
    <property type="match status" value="1"/>
</dbReference>
<feature type="domain" description="Histidine kinase" evidence="8">
    <location>
        <begin position="220"/>
        <end position="433"/>
    </location>
</feature>
<dbReference type="InterPro" id="IPR004358">
    <property type="entry name" value="Sig_transdc_His_kin-like_C"/>
</dbReference>
<keyword evidence="10" id="KW-0067">ATP-binding</keyword>
<dbReference type="InterPro" id="IPR001789">
    <property type="entry name" value="Sig_transdc_resp-reg_receiver"/>
</dbReference>
<keyword evidence="3 7" id="KW-0597">Phosphoprotein</keyword>
<reference evidence="10 11" key="1">
    <citation type="journal article" date="2020" name="Harmful Algae">
        <title>Molecular and morphological characterization of a novel dihydroanatoxin-a producing Microcoleus species (cyanobacteria) from the Russian River, California, USA.</title>
        <authorList>
            <person name="Conklin K.Y."/>
            <person name="Stancheva R."/>
            <person name="Otten T.G."/>
            <person name="Fadness R."/>
            <person name="Boyer G.L."/>
            <person name="Read B."/>
            <person name="Zhang X."/>
            <person name="Sheath R.G."/>
        </authorList>
    </citation>
    <scope>NUCLEOTIDE SEQUENCE [LARGE SCALE GENOMIC DNA]</scope>
    <source>
        <strain evidence="10 11">PTRS2</strain>
    </source>
</reference>
<dbReference type="CDD" id="cd19920">
    <property type="entry name" value="REC_PA4781-like"/>
    <property type="match status" value="1"/>
</dbReference>
<keyword evidence="11" id="KW-1185">Reference proteome</keyword>
<dbReference type="Gene3D" id="3.40.50.2300">
    <property type="match status" value="1"/>
</dbReference>
<dbReference type="Pfam" id="PF00512">
    <property type="entry name" value="HisKA"/>
    <property type="match status" value="1"/>
</dbReference>
<dbReference type="EMBL" id="JBBLXS010000014">
    <property type="protein sequence ID" value="MEK0183626.1"/>
    <property type="molecule type" value="Genomic_DNA"/>
</dbReference>
<dbReference type="Pfam" id="PF00072">
    <property type="entry name" value="Response_reg"/>
    <property type="match status" value="1"/>
</dbReference>
<dbReference type="InterPro" id="IPR003594">
    <property type="entry name" value="HATPase_dom"/>
</dbReference>
<dbReference type="SMART" id="SM00387">
    <property type="entry name" value="HATPase_c"/>
    <property type="match status" value="1"/>
</dbReference>
<feature type="modified residue" description="4-aspartylphosphate" evidence="7">
    <location>
        <position position="61"/>
    </location>
</feature>
<dbReference type="Pfam" id="PF02518">
    <property type="entry name" value="HATPase_c"/>
    <property type="match status" value="1"/>
</dbReference>
<dbReference type="GO" id="GO:0005524">
    <property type="term" value="F:ATP binding"/>
    <property type="evidence" value="ECO:0007669"/>
    <property type="project" value="UniProtKB-KW"/>
</dbReference>
<evidence type="ECO:0000256" key="2">
    <source>
        <dbReference type="ARBA" id="ARBA00012438"/>
    </source>
</evidence>
<dbReference type="InterPro" id="IPR005467">
    <property type="entry name" value="His_kinase_dom"/>
</dbReference>
<dbReference type="Gene3D" id="1.10.287.130">
    <property type="match status" value="1"/>
</dbReference>
<sequence length="436" mass="49312">MNNNEQKTSLGSILVVDDTPENLRLLSTMLSQRGYAPRCVINGQMALRACNSNPPDLILLDIMMPEMNGYEVCQHLKNDAITRDIPVIFISAKDEIFDKVNAFAVGGVDYISKPFQFEEVLVRIESHLTLRKLQKQLKEQNVLLQEEISSRLAVEEVLHEKNQILQEEISTRCAIEKTLQEQNLLLQKEIGNRQRVESALLKSNQELARSNAELEQFAYVASHDLQAPLATIASYAQLLEKRYQEQLDSQANKFIGNIVQGCTRMQALIDDLLEYSRVGRSQKPFKPTNCNQVLEQALANLQGVIRDTKAVVSYGELPVVNGDISQLVQLFQNLVGNAIKYRKNEPPDISISVCKQQDHWLFSVADNGIGIARQHQERIFQIFQRLHTQKEYSGTGIGLAICQKIVELHGGRIWVNSEPGQGSTFYFTFNENSLNL</sequence>
<keyword evidence="6" id="KW-0902">Two-component regulatory system</keyword>
<keyword evidence="10" id="KW-0547">Nucleotide-binding</keyword>
<accession>A0ABU8YGY4</accession>
<keyword evidence="5" id="KW-0418">Kinase</keyword>
<gene>
    <name evidence="10" type="ORF">WMG39_02060</name>
</gene>
<dbReference type="PRINTS" id="PR00344">
    <property type="entry name" value="BCTRLSENSOR"/>
</dbReference>
<evidence type="ECO:0000259" key="8">
    <source>
        <dbReference type="PROSITE" id="PS50109"/>
    </source>
</evidence>
<evidence type="ECO:0000256" key="3">
    <source>
        <dbReference type="ARBA" id="ARBA00022553"/>
    </source>
</evidence>
<evidence type="ECO:0000313" key="10">
    <source>
        <dbReference type="EMBL" id="MEK0183626.1"/>
    </source>
</evidence>
<evidence type="ECO:0000256" key="6">
    <source>
        <dbReference type="ARBA" id="ARBA00023012"/>
    </source>
</evidence>
<dbReference type="CDD" id="cd00082">
    <property type="entry name" value="HisKA"/>
    <property type="match status" value="1"/>
</dbReference>
<dbReference type="PANTHER" id="PTHR43304:SF1">
    <property type="entry name" value="PAC DOMAIN-CONTAINING PROTEIN"/>
    <property type="match status" value="1"/>
</dbReference>
<dbReference type="InterPro" id="IPR052162">
    <property type="entry name" value="Sensor_kinase/Photoreceptor"/>
</dbReference>
<dbReference type="EC" id="2.7.13.3" evidence="2"/>
<evidence type="ECO:0000256" key="5">
    <source>
        <dbReference type="ARBA" id="ARBA00022777"/>
    </source>
</evidence>